<protein>
    <submittedName>
        <fullName evidence="1">Uncharacterized protein</fullName>
    </submittedName>
</protein>
<organism evidence="1 2">
    <name type="scientific">Rossellomorea aquimaris</name>
    <dbReference type="NCBI Taxonomy" id="189382"/>
    <lineage>
        <taxon>Bacteria</taxon>
        <taxon>Bacillati</taxon>
        <taxon>Bacillota</taxon>
        <taxon>Bacilli</taxon>
        <taxon>Bacillales</taxon>
        <taxon>Bacillaceae</taxon>
        <taxon>Rossellomorea</taxon>
    </lineage>
</organism>
<proteinExistence type="predicted"/>
<gene>
    <name evidence="1" type="ORF">BHE18_02895</name>
</gene>
<reference evidence="1 2" key="1">
    <citation type="submission" date="2016-09" db="EMBL/GenBank/DDBJ databases">
        <title>Bacillus aquimaris SAMM genome sequence reveals colonization and biosurfactant production capacities.</title>
        <authorList>
            <person name="Waghmode S.R."/>
            <person name="Suryavanshi M.V."/>
        </authorList>
    </citation>
    <scope>NUCLEOTIDE SEQUENCE [LARGE SCALE GENOMIC DNA]</scope>
    <source>
        <strain evidence="1 2">SAMM</strain>
    </source>
</reference>
<comment type="caution">
    <text evidence="1">The sequence shown here is derived from an EMBL/GenBank/DDBJ whole genome shotgun (WGS) entry which is preliminary data.</text>
</comment>
<dbReference type="EMBL" id="MINN01000070">
    <property type="protein sequence ID" value="OIU72830.1"/>
    <property type="molecule type" value="Genomic_DNA"/>
</dbReference>
<name>A0A1J6W3T2_9BACI</name>
<evidence type="ECO:0000313" key="1">
    <source>
        <dbReference type="EMBL" id="OIU72830.1"/>
    </source>
</evidence>
<dbReference type="Proteomes" id="UP000182062">
    <property type="component" value="Unassembled WGS sequence"/>
</dbReference>
<accession>A0A1J6W3T2</accession>
<sequence>MNFSEEQNEKITRFDILRSLGHTVLLLFQYVDAKGFPIFVDIGSHCIYFILICSEKIRLQTVKKSFHMDVRGLFYI</sequence>
<keyword evidence="2" id="KW-1185">Reference proteome</keyword>
<dbReference type="AlphaFoldDB" id="A0A1J6W3T2"/>
<evidence type="ECO:0000313" key="2">
    <source>
        <dbReference type="Proteomes" id="UP000182062"/>
    </source>
</evidence>